<comment type="caution">
    <text evidence="2">The sequence shown here is derived from an EMBL/GenBank/DDBJ whole genome shotgun (WGS) entry which is preliminary data.</text>
</comment>
<gene>
    <name evidence="2" type="ORF">D9V30_03510</name>
</gene>
<name>A0A3L6ZRL2_9MICO</name>
<dbReference type="EMBL" id="RCUW01000002">
    <property type="protein sequence ID" value="RLP70573.1"/>
    <property type="molecule type" value="Genomic_DNA"/>
</dbReference>
<evidence type="ECO:0000256" key="1">
    <source>
        <dbReference type="SAM" id="MobiDB-lite"/>
    </source>
</evidence>
<proteinExistence type="predicted"/>
<feature type="compositionally biased region" description="Basic residues" evidence="1">
    <location>
        <begin position="12"/>
        <end position="22"/>
    </location>
</feature>
<reference evidence="2 3" key="1">
    <citation type="submission" date="2018-10" db="EMBL/GenBank/DDBJ databases">
        <authorList>
            <person name="Li J."/>
        </authorList>
    </citation>
    <scope>NUCLEOTIDE SEQUENCE [LARGE SCALE GENOMIC DNA]</scope>
    <source>
        <strain evidence="2 3">JCM 30549</strain>
    </source>
</reference>
<evidence type="ECO:0000313" key="3">
    <source>
        <dbReference type="Proteomes" id="UP000275395"/>
    </source>
</evidence>
<sequence length="190" mass="19292">MTGPSTAAVRPQRSRPVRGRRGRVARRTAALALAGAVLLLPSALDPTPTDAAFTSDAAAGAAVGSVVLAAPGTLGCTQNYVILVGTSATISWPAPTVTQPNTQYEVTVTQGNNTDSYLVPGEYSTTFSPGLLGLGGLIDFLFTNGTATVSVRTVAIDPATGATTWSSPPSSRSVRVVLPVLGLIGGFFCS</sequence>
<evidence type="ECO:0000313" key="2">
    <source>
        <dbReference type="EMBL" id="RLP70573.1"/>
    </source>
</evidence>
<feature type="region of interest" description="Disordered" evidence="1">
    <location>
        <begin position="1"/>
        <end position="22"/>
    </location>
</feature>
<dbReference type="Proteomes" id="UP000275395">
    <property type="component" value="Unassembled WGS sequence"/>
</dbReference>
<dbReference type="AlphaFoldDB" id="A0A3L6ZRL2"/>
<accession>A0A3L6ZRL2</accession>
<protein>
    <submittedName>
        <fullName evidence="2">Uncharacterized protein</fullName>
    </submittedName>
</protein>
<organism evidence="2 3">
    <name type="scientific">Mycetocola reblochoni</name>
    <dbReference type="NCBI Taxonomy" id="331618"/>
    <lineage>
        <taxon>Bacteria</taxon>
        <taxon>Bacillati</taxon>
        <taxon>Actinomycetota</taxon>
        <taxon>Actinomycetes</taxon>
        <taxon>Micrococcales</taxon>
        <taxon>Microbacteriaceae</taxon>
        <taxon>Mycetocola</taxon>
    </lineage>
</organism>